<dbReference type="InterPro" id="IPR022630">
    <property type="entry name" value="S-AdoMet_synt_C"/>
</dbReference>
<dbReference type="GO" id="GO:0046872">
    <property type="term" value="F:metal ion binding"/>
    <property type="evidence" value="ECO:0007669"/>
    <property type="project" value="UniProtKB-KW"/>
</dbReference>
<dbReference type="GO" id="GO:0004478">
    <property type="term" value="F:methionine adenosyltransferase activity"/>
    <property type="evidence" value="ECO:0007669"/>
    <property type="project" value="UniProtKB-UniRule"/>
</dbReference>
<keyword evidence="20" id="KW-1185">Reference proteome</keyword>
<comment type="pathway">
    <text evidence="3">Amino-acid biosynthesis; S-adenosyl-L-methionine biosynthesis; S-adenosyl-L-methionine from L-methionine: step 1/1.</text>
</comment>
<evidence type="ECO:0000259" key="16">
    <source>
        <dbReference type="Pfam" id="PF00438"/>
    </source>
</evidence>
<dbReference type="CDD" id="cd18079">
    <property type="entry name" value="S-AdoMet_synt"/>
    <property type="match status" value="1"/>
</dbReference>
<evidence type="ECO:0000256" key="10">
    <source>
        <dbReference type="ARBA" id="ARBA00022840"/>
    </source>
</evidence>
<comment type="cofactor">
    <cofactor evidence="1">
        <name>Mg(2+)</name>
        <dbReference type="ChEBI" id="CHEBI:18420"/>
    </cofactor>
</comment>
<evidence type="ECO:0000256" key="14">
    <source>
        <dbReference type="RuleBase" id="RU000542"/>
    </source>
</evidence>
<proteinExistence type="inferred from homology"/>
<evidence type="ECO:0000256" key="11">
    <source>
        <dbReference type="ARBA" id="ARBA00022842"/>
    </source>
</evidence>
<dbReference type="GO" id="GO:0006556">
    <property type="term" value="P:S-adenosylmethionine biosynthetic process"/>
    <property type="evidence" value="ECO:0007669"/>
    <property type="project" value="UniProtKB-UniRule"/>
</dbReference>
<reference evidence="19 20" key="1">
    <citation type="journal article" date="2013" name="PLoS ONE">
        <title>Bacterial endosymbiosis in a chordate host: long-term co-evolution and conservation of secondary metabolism.</title>
        <authorList>
            <person name="Kwan J.C."/>
            <person name="Schmidt E.W."/>
        </authorList>
    </citation>
    <scope>NUCLEOTIDE SEQUENCE [LARGE SCALE GENOMIC DNA]</scope>
    <source>
        <strain evidence="20">L6</strain>
    </source>
</reference>
<comment type="cofactor">
    <cofactor evidence="2">
        <name>K(+)</name>
        <dbReference type="ChEBI" id="CHEBI:29103"/>
    </cofactor>
</comment>
<keyword evidence="10" id="KW-0067">ATP-binding</keyword>
<evidence type="ECO:0000256" key="3">
    <source>
        <dbReference type="ARBA" id="ARBA00005224"/>
    </source>
</evidence>
<evidence type="ECO:0000256" key="1">
    <source>
        <dbReference type="ARBA" id="ARBA00001946"/>
    </source>
</evidence>
<dbReference type="Pfam" id="PF00438">
    <property type="entry name" value="S-AdoMet_synt_N"/>
    <property type="match status" value="1"/>
</dbReference>
<dbReference type="AlphaFoldDB" id="W2V2H5"/>
<dbReference type="STRING" id="1401685.P857_813"/>
<keyword evidence="6" id="KW-0554">One-carbon metabolism</keyword>
<dbReference type="PROSITE" id="PS00376">
    <property type="entry name" value="ADOMET_SYNTHASE_1"/>
    <property type="match status" value="1"/>
</dbReference>
<dbReference type="PROSITE" id="PS00377">
    <property type="entry name" value="ADOMET_SYNTHASE_2"/>
    <property type="match status" value="1"/>
</dbReference>
<evidence type="ECO:0000256" key="7">
    <source>
        <dbReference type="ARBA" id="ARBA00022679"/>
    </source>
</evidence>
<evidence type="ECO:0000256" key="2">
    <source>
        <dbReference type="ARBA" id="ARBA00001958"/>
    </source>
</evidence>
<dbReference type="PIRSF" id="PIRSF000497">
    <property type="entry name" value="MAT"/>
    <property type="match status" value="1"/>
</dbReference>
<dbReference type="PANTHER" id="PTHR11964">
    <property type="entry name" value="S-ADENOSYLMETHIONINE SYNTHETASE"/>
    <property type="match status" value="1"/>
</dbReference>
<dbReference type="PATRIC" id="fig|1401685.3.peg.45"/>
<protein>
    <recommendedName>
        <fullName evidence="5 13">Methionine adenosyltransferase</fullName>
        <ecNumber evidence="5 13">2.5.1.6</ecNumber>
    </recommendedName>
</protein>
<dbReference type="Pfam" id="PF02773">
    <property type="entry name" value="S-AdoMet_synt_C"/>
    <property type="match status" value="1"/>
</dbReference>
<dbReference type="Pfam" id="PF02772">
    <property type="entry name" value="S-AdoMet_synt_M"/>
    <property type="match status" value="1"/>
</dbReference>
<dbReference type="InterPro" id="IPR022628">
    <property type="entry name" value="S-AdoMet_synt_N"/>
</dbReference>
<evidence type="ECO:0000313" key="19">
    <source>
        <dbReference type="EMBL" id="ETO91643.1"/>
    </source>
</evidence>
<dbReference type="Proteomes" id="UP000018951">
    <property type="component" value="Unassembled WGS sequence"/>
</dbReference>
<evidence type="ECO:0000256" key="9">
    <source>
        <dbReference type="ARBA" id="ARBA00022741"/>
    </source>
</evidence>
<evidence type="ECO:0000256" key="13">
    <source>
        <dbReference type="NCBIfam" id="TIGR01034"/>
    </source>
</evidence>
<accession>W2V2H5</accession>
<dbReference type="InterPro" id="IPR022631">
    <property type="entry name" value="ADOMET_SYNTHASE_CS"/>
</dbReference>
<comment type="caution">
    <text evidence="19">The sequence shown here is derived from an EMBL/GenBank/DDBJ whole genome shotgun (WGS) entry which is preliminary data.</text>
</comment>
<keyword evidence="9" id="KW-0547">Nucleotide-binding</keyword>
<evidence type="ECO:0000313" key="20">
    <source>
        <dbReference type="Proteomes" id="UP000018951"/>
    </source>
</evidence>
<evidence type="ECO:0000256" key="6">
    <source>
        <dbReference type="ARBA" id="ARBA00022563"/>
    </source>
</evidence>
<name>W2V2H5_9RICK</name>
<dbReference type="InterPro" id="IPR022629">
    <property type="entry name" value="S-AdoMet_synt_central"/>
</dbReference>
<dbReference type="GO" id="GO:0006730">
    <property type="term" value="P:one-carbon metabolic process"/>
    <property type="evidence" value="ECO:0007669"/>
    <property type="project" value="UniProtKB-KW"/>
</dbReference>
<keyword evidence="8 14" id="KW-0479">Metal-binding</keyword>
<comment type="subcellular location">
    <subcellularLocation>
        <location evidence="14">Cytoplasm</location>
    </subcellularLocation>
</comment>
<dbReference type="GO" id="GO:0005524">
    <property type="term" value="F:ATP binding"/>
    <property type="evidence" value="ECO:0007669"/>
    <property type="project" value="UniProtKB-KW"/>
</dbReference>
<dbReference type="EMBL" id="AXCJ01000001">
    <property type="protein sequence ID" value="ETO91643.1"/>
    <property type="molecule type" value="Genomic_DNA"/>
</dbReference>
<evidence type="ECO:0000256" key="5">
    <source>
        <dbReference type="ARBA" id="ARBA00012828"/>
    </source>
</evidence>
<feature type="domain" description="S-adenosylmethionine synthetase central" evidence="17">
    <location>
        <begin position="107"/>
        <end position="219"/>
    </location>
</feature>
<organism evidence="19 20">
    <name type="scientific">Candidatus Xenolissoclinum pacificiensis L6</name>
    <dbReference type="NCBI Taxonomy" id="1401685"/>
    <lineage>
        <taxon>Bacteria</taxon>
        <taxon>Pseudomonadati</taxon>
        <taxon>Pseudomonadota</taxon>
        <taxon>Alphaproteobacteria</taxon>
        <taxon>Rickettsiales</taxon>
        <taxon>Anaplasmataceae</taxon>
        <taxon>Candidatus Xenolissoclinum</taxon>
    </lineage>
</organism>
<gene>
    <name evidence="19" type="primary">metK</name>
    <name evidence="19" type="ORF">P857_813</name>
</gene>
<keyword evidence="7" id="KW-0808">Transferase</keyword>
<dbReference type="SUPFAM" id="SSF55973">
    <property type="entry name" value="S-adenosylmethionine synthetase"/>
    <property type="match status" value="3"/>
</dbReference>
<evidence type="ECO:0000259" key="18">
    <source>
        <dbReference type="Pfam" id="PF02773"/>
    </source>
</evidence>
<dbReference type="EC" id="2.5.1.6" evidence="5 13"/>
<feature type="domain" description="S-adenosylmethionine synthetase C-terminal" evidence="18">
    <location>
        <begin position="222"/>
        <end position="363"/>
    </location>
</feature>
<dbReference type="InterPro" id="IPR002133">
    <property type="entry name" value="S-AdoMet_synthetase"/>
</dbReference>
<dbReference type="InterPro" id="IPR022636">
    <property type="entry name" value="S-AdoMet_synthetase_sfam"/>
</dbReference>
<dbReference type="GO" id="GO:0005737">
    <property type="term" value="C:cytoplasm"/>
    <property type="evidence" value="ECO:0007669"/>
    <property type="project" value="UniProtKB-SubCell"/>
</dbReference>
<keyword evidence="11 14" id="KW-0460">Magnesium</keyword>
<dbReference type="UniPathway" id="UPA00315">
    <property type="reaction ID" value="UER00080"/>
</dbReference>
<evidence type="ECO:0000256" key="8">
    <source>
        <dbReference type="ARBA" id="ARBA00022723"/>
    </source>
</evidence>
<sequence length="375" mass="41181">MYTVESVASGHPDKIADQISDFLLDYFLGKNSNAHVAVECMVSKDIIIISGEVGGVEYDIQKIQYMVLDFIDHKQLSNLGFHRSNLKVLVYLHGQSREIDSSVTMNDGAGDQGIVFGYAEDTTTHYMPIAIHYAHSILRNIENAIITGKLKGLRKDAKSQVTFSENGDFVSTLVLSIQHDVSVSVENVLLMLMPYIRETFGRLFKEDETEVLINPSGSFIEGGPSADCGLTGRKIIIDSYGAGIPHGGGAFSGKDPTKIDRSAAYFARYLCKNIVASGLAGKCLMSIAYVIGLSNPVDITLQTYGTSSVSEGRILAYLRENIDFSVIGIINTLNLRRPIYMQTSVYGHFGRDISDGNEGFSWECLDMVETLKKIL</sequence>
<evidence type="ECO:0000259" key="17">
    <source>
        <dbReference type="Pfam" id="PF02772"/>
    </source>
</evidence>
<keyword evidence="12 14" id="KW-0630">Potassium</keyword>
<feature type="domain" description="S-adenosylmethionine synthetase N-terminal" evidence="16">
    <location>
        <begin position="1"/>
        <end position="96"/>
    </location>
</feature>
<evidence type="ECO:0000256" key="15">
    <source>
        <dbReference type="RuleBase" id="RU004462"/>
    </source>
</evidence>
<comment type="subunit">
    <text evidence="14">Homotetramer.</text>
</comment>
<comment type="similarity">
    <text evidence="4 15">Belongs to the AdoMet synthase family.</text>
</comment>
<dbReference type="NCBIfam" id="TIGR01034">
    <property type="entry name" value="metK"/>
    <property type="match status" value="1"/>
</dbReference>
<dbReference type="Gene3D" id="3.30.300.10">
    <property type="match status" value="3"/>
</dbReference>
<evidence type="ECO:0000256" key="4">
    <source>
        <dbReference type="ARBA" id="ARBA00009685"/>
    </source>
</evidence>
<evidence type="ECO:0000256" key="12">
    <source>
        <dbReference type="ARBA" id="ARBA00022958"/>
    </source>
</evidence>